<evidence type="ECO:0000256" key="9">
    <source>
        <dbReference type="ARBA" id="ARBA00023237"/>
    </source>
</evidence>
<dbReference type="PROSITE" id="PS52016">
    <property type="entry name" value="TONB_DEPENDENT_REC_3"/>
    <property type="match status" value="1"/>
</dbReference>
<comment type="caution">
    <text evidence="15">The sequence shown here is derived from an EMBL/GenBank/DDBJ whole genome shotgun (WGS) entry which is preliminary data.</text>
</comment>
<evidence type="ECO:0000256" key="12">
    <source>
        <dbReference type="SAM" id="MobiDB-lite"/>
    </source>
</evidence>
<dbReference type="GO" id="GO:0009279">
    <property type="term" value="C:cell outer membrane"/>
    <property type="evidence" value="ECO:0007669"/>
    <property type="project" value="UniProtKB-SubCell"/>
</dbReference>
<dbReference type="SUPFAM" id="SSF56935">
    <property type="entry name" value="Porins"/>
    <property type="match status" value="1"/>
</dbReference>
<keyword evidence="4 10" id="KW-0812">Transmembrane</keyword>
<dbReference type="InterPro" id="IPR000531">
    <property type="entry name" value="Beta-barrel_TonB"/>
</dbReference>
<evidence type="ECO:0000256" key="11">
    <source>
        <dbReference type="RuleBase" id="RU003357"/>
    </source>
</evidence>
<evidence type="ECO:0000259" key="14">
    <source>
        <dbReference type="Pfam" id="PF07715"/>
    </source>
</evidence>
<dbReference type="InterPro" id="IPR023997">
    <property type="entry name" value="TonB-dep_OMP_SusC/RagA_CS"/>
</dbReference>
<dbReference type="NCBIfam" id="TIGR04057">
    <property type="entry name" value="SusC_RagA_signa"/>
    <property type="match status" value="1"/>
</dbReference>
<keyword evidence="6 11" id="KW-0798">TonB box</keyword>
<feature type="region of interest" description="Disordered" evidence="12">
    <location>
        <begin position="190"/>
        <end position="214"/>
    </location>
</feature>
<dbReference type="PANTHER" id="PTHR30069">
    <property type="entry name" value="TONB-DEPENDENT OUTER MEMBRANE RECEPTOR"/>
    <property type="match status" value="1"/>
</dbReference>
<evidence type="ECO:0000256" key="1">
    <source>
        <dbReference type="ARBA" id="ARBA00004571"/>
    </source>
</evidence>
<dbReference type="EMBL" id="BJYT01000031">
    <property type="protein sequence ID" value="GEO11874.1"/>
    <property type="molecule type" value="Genomic_DNA"/>
</dbReference>
<feature type="compositionally biased region" description="Polar residues" evidence="12">
    <location>
        <begin position="200"/>
        <end position="211"/>
    </location>
</feature>
<gene>
    <name evidence="15" type="ORF">SAE01_43700</name>
</gene>
<dbReference type="InterPro" id="IPR036942">
    <property type="entry name" value="Beta-barrel_TonB_sf"/>
</dbReference>
<evidence type="ECO:0000256" key="2">
    <source>
        <dbReference type="ARBA" id="ARBA00022448"/>
    </source>
</evidence>
<dbReference type="InterPro" id="IPR039426">
    <property type="entry name" value="TonB-dep_rcpt-like"/>
</dbReference>
<accession>A0A512BIS7</accession>
<dbReference type="Gene3D" id="2.40.170.20">
    <property type="entry name" value="TonB-dependent receptor, beta-barrel domain"/>
    <property type="match status" value="1"/>
</dbReference>
<dbReference type="Pfam" id="PF07715">
    <property type="entry name" value="Plug"/>
    <property type="match status" value="1"/>
</dbReference>
<dbReference type="Pfam" id="PF00593">
    <property type="entry name" value="TonB_dep_Rec_b-barrel"/>
    <property type="match status" value="1"/>
</dbReference>
<keyword evidence="2 10" id="KW-0813">Transport</keyword>
<evidence type="ECO:0000256" key="4">
    <source>
        <dbReference type="ARBA" id="ARBA00022692"/>
    </source>
</evidence>
<proteinExistence type="inferred from homology"/>
<dbReference type="Gene3D" id="2.170.130.10">
    <property type="entry name" value="TonB-dependent receptor, plug domain"/>
    <property type="match status" value="1"/>
</dbReference>
<dbReference type="SUPFAM" id="SSF49464">
    <property type="entry name" value="Carboxypeptidase regulatory domain-like"/>
    <property type="match status" value="1"/>
</dbReference>
<dbReference type="InterPro" id="IPR008969">
    <property type="entry name" value="CarboxyPept-like_regulatory"/>
</dbReference>
<keyword evidence="7 10" id="KW-0472">Membrane</keyword>
<keyword evidence="16" id="KW-1185">Reference proteome</keyword>
<dbReference type="InterPro" id="IPR023996">
    <property type="entry name" value="TonB-dep_OMP_SusC/RagA"/>
</dbReference>
<evidence type="ECO:0000256" key="5">
    <source>
        <dbReference type="ARBA" id="ARBA00022729"/>
    </source>
</evidence>
<dbReference type="GO" id="GO:0044718">
    <property type="term" value="P:siderophore transmembrane transport"/>
    <property type="evidence" value="ECO:0007669"/>
    <property type="project" value="TreeGrafter"/>
</dbReference>
<dbReference type="AlphaFoldDB" id="A0A512BIS7"/>
<comment type="similarity">
    <text evidence="10 11">Belongs to the TonB-dependent receptor family.</text>
</comment>
<keyword evidence="3 10" id="KW-1134">Transmembrane beta strand</keyword>
<evidence type="ECO:0000313" key="16">
    <source>
        <dbReference type="Proteomes" id="UP000321513"/>
    </source>
</evidence>
<evidence type="ECO:0000256" key="6">
    <source>
        <dbReference type="ARBA" id="ARBA00023077"/>
    </source>
</evidence>
<dbReference type="PANTHER" id="PTHR30069:SF29">
    <property type="entry name" value="HEMOGLOBIN AND HEMOGLOBIN-HAPTOGLOBIN-BINDING PROTEIN 1-RELATED"/>
    <property type="match status" value="1"/>
</dbReference>
<dbReference type="GO" id="GO:0015344">
    <property type="term" value="F:siderophore uptake transmembrane transporter activity"/>
    <property type="evidence" value="ECO:0007669"/>
    <property type="project" value="TreeGrafter"/>
</dbReference>
<evidence type="ECO:0000256" key="3">
    <source>
        <dbReference type="ARBA" id="ARBA00022452"/>
    </source>
</evidence>
<dbReference type="Pfam" id="PF13715">
    <property type="entry name" value="CarbopepD_reg_2"/>
    <property type="match status" value="1"/>
</dbReference>
<feature type="domain" description="TonB-dependent receptor-like beta-barrel" evidence="13">
    <location>
        <begin position="403"/>
        <end position="901"/>
    </location>
</feature>
<evidence type="ECO:0000259" key="13">
    <source>
        <dbReference type="Pfam" id="PF00593"/>
    </source>
</evidence>
<dbReference type="NCBIfam" id="TIGR04056">
    <property type="entry name" value="OMP_RagA_SusC"/>
    <property type="match status" value="1"/>
</dbReference>
<dbReference type="InterPro" id="IPR037066">
    <property type="entry name" value="Plug_dom_sf"/>
</dbReference>
<evidence type="ECO:0000313" key="15">
    <source>
        <dbReference type="EMBL" id="GEO11874.1"/>
    </source>
</evidence>
<sequence>MVTLLLVTYPLLAQQKTITGTVIASTGEPLEGVTVSNSKTNKSTATNLAGTFTIQAATGETLVFTSVGYSSSKVVVGSSNNIRVALNAGGGSQLAEVVVTAMDIRRNPRELGYSVQTVKGSDIQQTQRENFVNSLQGRVAGLTVTPTSGAAGASSAIVLRGFNTLSGSNQPLFIVDGIIIDNQTLNSNSQSGSGIGLASDGSNRNNDNTNRIADINPNDIESVTVLKGPEATALYGSQASSGAIVITTKKSKGTAGKVLLAYDNNFRFQKITRYADVNNDYGPGGSNNIPTAPPTLGQIQSFGPLWKPGTTVFDNLHHFFRTGFSHTHNISAEFGTKDVGFRASGSYFDNTGVVPYNSYTKYNFKISNNTKIGKYISISPSIAYTNADNLRPLKSTATSSGAGGYLVDLYAWPGNNDVRNFEDPLGQKLLLFNLTNRNADYDNPIWSAKNNNSRDKLNRWIGTLGVDINPFSWLSLAGRFGYDTYKNNGYVFNHPNSFMLTSATAGSLDNYYRTYNGYNHTITATAKKNIGDFSTRLLVGTMWQDYATKQFAIYGTNLIDSVGKDGNMYKSGSIASTFNPDDSSITTLNTRRRLLRNNSGLPNENIFRELAYFGEVSVGYKNYLFLTYSHRFETASPIPAQNRNYNYPGASLSMIVSDMFPAIKKGNILNFAKLRGSLANTARLNDPYSNQSFFVNNFSSTILPVTYTYGFTNANPYLTPENQQTYEIGTELRFLNDAISLEAAYYNTLCTNQIAQGYRASYATGFILNTQNAASLRNEGLELTLNVNPIKKNNFNWNISFNFNHMWSKVLTLPESIGILNDYYNSDTYISNVRGGLIRGHSTGTITGSTYQRNNAGQILINPSTGIPLTNTGNQLIADRTPAYTLGTLNSFRYKNWTLSFLWDLKVGGDIYNGTDQILTGLGKSQRTANRSTALVVNGVLNDGLQNTATPTLNTLAVVPQYLSSYYTTLPDEEFIQKDVNWFRLRDLTLNYTLPANAIKRLKAFSSLGVFVTGNDLVLLTNYYGADPAVNANNPGTNGVGGYGLDLGSAATPLSISFGLRARF</sequence>
<dbReference type="Proteomes" id="UP000321513">
    <property type="component" value="Unassembled WGS sequence"/>
</dbReference>
<keyword evidence="5" id="KW-0732">Signal</keyword>
<evidence type="ECO:0000256" key="8">
    <source>
        <dbReference type="ARBA" id="ARBA00023170"/>
    </source>
</evidence>
<reference evidence="15 16" key="1">
    <citation type="submission" date="2019-07" db="EMBL/GenBank/DDBJ databases">
        <title>Whole genome shotgun sequence of Segetibacter aerophilus NBRC 106135.</title>
        <authorList>
            <person name="Hosoyama A."/>
            <person name="Uohara A."/>
            <person name="Ohji S."/>
            <person name="Ichikawa N."/>
        </authorList>
    </citation>
    <scope>NUCLEOTIDE SEQUENCE [LARGE SCALE GENOMIC DNA]</scope>
    <source>
        <strain evidence="15 16">NBRC 106135</strain>
    </source>
</reference>
<evidence type="ECO:0000256" key="7">
    <source>
        <dbReference type="ARBA" id="ARBA00023136"/>
    </source>
</evidence>
<organism evidence="15 16">
    <name type="scientific">Segetibacter aerophilus</name>
    <dbReference type="NCBI Taxonomy" id="670293"/>
    <lineage>
        <taxon>Bacteria</taxon>
        <taxon>Pseudomonadati</taxon>
        <taxon>Bacteroidota</taxon>
        <taxon>Chitinophagia</taxon>
        <taxon>Chitinophagales</taxon>
        <taxon>Chitinophagaceae</taxon>
        <taxon>Segetibacter</taxon>
    </lineage>
</organism>
<dbReference type="Gene3D" id="2.60.40.1120">
    <property type="entry name" value="Carboxypeptidase-like, regulatory domain"/>
    <property type="match status" value="1"/>
</dbReference>
<dbReference type="InterPro" id="IPR012910">
    <property type="entry name" value="Plug_dom"/>
</dbReference>
<evidence type="ECO:0000256" key="10">
    <source>
        <dbReference type="PROSITE-ProRule" id="PRU01360"/>
    </source>
</evidence>
<comment type="subcellular location">
    <subcellularLocation>
        <location evidence="1 10">Cell outer membrane</location>
        <topology evidence="1 10">Multi-pass membrane protein</topology>
    </subcellularLocation>
</comment>
<keyword evidence="9 10" id="KW-0998">Cell outer membrane</keyword>
<name>A0A512BIS7_9BACT</name>
<feature type="domain" description="TonB-dependent receptor plug" evidence="14">
    <location>
        <begin position="109"/>
        <end position="243"/>
    </location>
</feature>
<protein>
    <submittedName>
        <fullName evidence="15">SusC/RagA family TonB-linked outer membrane protein</fullName>
    </submittedName>
</protein>
<keyword evidence="8" id="KW-0675">Receptor</keyword>